<dbReference type="Pfam" id="PF00149">
    <property type="entry name" value="Metallophos"/>
    <property type="match status" value="1"/>
</dbReference>
<protein>
    <submittedName>
        <fullName evidence="3">Metallophosphoesterase domain containing 1</fullName>
    </submittedName>
</protein>
<name>A0A9J7XGA7_CYPCA</name>
<proteinExistence type="inferred from homology"/>
<dbReference type="InterPro" id="IPR029052">
    <property type="entry name" value="Metallo-depent_PP-like"/>
</dbReference>
<reference evidence="3" key="2">
    <citation type="submission" date="2025-09" db="UniProtKB">
        <authorList>
            <consortium name="Ensembl"/>
        </authorList>
    </citation>
    <scope>IDENTIFICATION</scope>
</reference>
<evidence type="ECO:0000313" key="4">
    <source>
        <dbReference type="Proteomes" id="UP001108240"/>
    </source>
</evidence>
<dbReference type="PANTHER" id="PTHR12905">
    <property type="entry name" value="METALLOPHOSPHOESTERASE"/>
    <property type="match status" value="1"/>
</dbReference>
<feature type="domain" description="Calcineurin-like phosphoesterase" evidence="2">
    <location>
        <begin position="42"/>
        <end position="129"/>
    </location>
</feature>
<accession>A0A9J7XGA7</accession>
<evidence type="ECO:0000256" key="1">
    <source>
        <dbReference type="ARBA" id="ARBA00007993"/>
    </source>
</evidence>
<dbReference type="Proteomes" id="UP001108240">
    <property type="component" value="Unplaced"/>
</dbReference>
<evidence type="ECO:0000313" key="3">
    <source>
        <dbReference type="Ensembl" id="ENSCCRP00000105918.1"/>
    </source>
</evidence>
<evidence type="ECO:0000259" key="2">
    <source>
        <dbReference type="Pfam" id="PF00149"/>
    </source>
</evidence>
<dbReference type="InterPro" id="IPR051693">
    <property type="entry name" value="UPF0046_metallophosphoest"/>
</dbReference>
<sequence>MADLIKQDFYYFPSASKLKPENYENVQSLLTNCIYLQDSDVTVRGFRIYGSPWQPWYYGWGFNLPRGQALLDKWNQIPDSTDILLTHCPPLGFLDWVPRKMQRVGCMELLNTVQRRVQPKLHVFGHIHEDTLSGGDCLEDEPLRRTPPSIFVSLSFCVLPSDFIST</sequence>
<dbReference type="GeneTree" id="ENSGT00390000007681"/>
<comment type="similarity">
    <text evidence="1">Belongs to the UPF0046 family.</text>
</comment>
<dbReference type="Ensembl" id="ENSCCRT00000163583.1">
    <property type="protein sequence ID" value="ENSCCRP00000105918.1"/>
    <property type="gene ID" value="ENSCCRG00000071372.1"/>
</dbReference>
<organism evidence="3 4">
    <name type="scientific">Cyprinus carpio carpio</name>
    <dbReference type="NCBI Taxonomy" id="630221"/>
    <lineage>
        <taxon>Eukaryota</taxon>
        <taxon>Metazoa</taxon>
        <taxon>Chordata</taxon>
        <taxon>Craniata</taxon>
        <taxon>Vertebrata</taxon>
        <taxon>Euteleostomi</taxon>
        <taxon>Actinopterygii</taxon>
        <taxon>Neopterygii</taxon>
        <taxon>Teleostei</taxon>
        <taxon>Ostariophysi</taxon>
        <taxon>Cypriniformes</taxon>
        <taxon>Cyprinidae</taxon>
        <taxon>Cyprininae</taxon>
        <taxon>Cyprinus</taxon>
    </lineage>
</organism>
<reference evidence="3" key="1">
    <citation type="submission" date="2025-08" db="UniProtKB">
        <authorList>
            <consortium name="Ensembl"/>
        </authorList>
    </citation>
    <scope>IDENTIFICATION</scope>
</reference>
<dbReference type="AlphaFoldDB" id="A0A9J7XGA7"/>
<dbReference type="SUPFAM" id="SSF56300">
    <property type="entry name" value="Metallo-dependent phosphatases"/>
    <property type="match status" value="1"/>
</dbReference>
<keyword evidence="4" id="KW-1185">Reference proteome</keyword>
<dbReference type="InterPro" id="IPR004843">
    <property type="entry name" value="Calcineurin-like_PHP"/>
</dbReference>
<dbReference type="PANTHER" id="PTHR12905:SF31">
    <property type="entry name" value="METALLOPHOSPHOESTERASE DOMAIN-CONTAINING PROTEIN 1"/>
    <property type="match status" value="1"/>
</dbReference>
<dbReference type="Gene3D" id="3.60.21.10">
    <property type="match status" value="1"/>
</dbReference>
<dbReference type="GO" id="GO:0016787">
    <property type="term" value="F:hydrolase activity"/>
    <property type="evidence" value="ECO:0007669"/>
    <property type="project" value="InterPro"/>
</dbReference>